<dbReference type="PANTHER" id="PTHR41251">
    <property type="entry name" value="NON-HOMOLOGOUS END JOINING PROTEIN KU"/>
    <property type="match status" value="1"/>
</dbReference>
<evidence type="ECO:0000256" key="2">
    <source>
        <dbReference type="ARBA" id="ARBA00023172"/>
    </source>
</evidence>
<sequence length="378" mass="39807">MRSIWNGAISFGLVSIPIKLVNATESHTISFRQIHTEDGGRIRYRKVCELEDREVTQSEIGKAYEDADGTMVPITDEDLTHLPLPTARTIEIVAFVPGDRIDPLQMGSAYYLAASGAPAAKPYTLLREALKRSNRVAIAKFALRGRERLGMLRVVGDAIAMHGLLWPDEVRAPEGVAPETDVTVRDQELDLADALMDTLGEIDLDDLHDEYREALEEVIAAKAAGEAPPEAPEQARSGKVLDLMAALENSVRAARESRGEEGAGDAEVHALPEREEPSGRGTGAKKASGGGKVAAKKTGPGKAEQGKTGQGKAEPKKRAAKKTAAKSATAQSSTQSSTAKSGAGKGGGGRKAAAGGTAAKESGTKAPAKKTASRRRSA</sequence>
<dbReference type="FunFam" id="2.40.290.10:FF:000004">
    <property type="entry name" value="Non-homologous end joining protein Ku"/>
    <property type="match status" value="1"/>
</dbReference>
<feature type="domain" description="Ku" evidence="5">
    <location>
        <begin position="52"/>
        <end position="181"/>
    </location>
</feature>
<feature type="compositionally biased region" description="Basic residues" evidence="4">
    <location>
        <begin position="367"/>
        <end position="378"/>
    </location>
</feature>
<comment type="subunit">
    <text evidence="3">Homodimer. Interacts with LigD.</text>
</comment>
<dbReference type="Pfam" id="PF02735">
    <property type="entry name" value="Ku"/>
    <property type="match status" value="1"/>
</dbReference>
<evidence type="ECO:0000259" key="5">
    <source>
        <dbReference type="SMART" id="SM00559"/>
    </source>
</evidence>
<name>A0A940XH00_9ACTN</name>
<dbReference type="SUPFAM" id="SSF100939">
    <property type="entry name" value="SPOC domain-like"/>
    <property type="match status" value="1"/>
</dbReference>
<proteinExistence type="inferred from homology"/>
<evidence type="ECO:0000313" key="6">
    <source>
        <dbReference type="EMBL" id="MBQ0828211.1"/>
    </source>
</evidence>
<dbReference type="RefSeq" id="WP_210873320.1">
    <property type="nucleotide sequence ID" value="NZ_JAGPNL010000004.1"/>
</dbReference>
<keyword evidence="2 3" id="KW-0233">DNA recombination</keyword>
<dbReference type="GO" id="GO:0006303">
    <property type="term" value="P:double-strand break repair via nonhomologous end joining"/>
    <property type="evidence" value="ECO:0007669"/>
    <property type="project" value="UniProtKB-UniRule"/>
</dbReference>
<dbReference type="GO" id="GO:0003690">
    <property type="term" value="F:double-stranded DNA binding"/>
    <property type="evidence" value="ECO:0007669"/>
    <property type="project" value="UniProtKB-UniRule"/>
</dbReference>
<dbReference type="AlphaFoldDB" id="A0A940XH00"/>
<keyword evidence="1 3" id="KW-0238">DNA-binding</keyword>
<feature type="compositionally biased region" description="Basic and acidic residues" evidence="4">
    <location>
        <begin position="253"/>
        <end position="278"/>
    </location>
</feature>
<organism evidence="6 7">
    <name type="scientific">Streptomyces tagetis</name>
    <dbReference type="NCBI Taxonomy" id="2820809"/>
    <lineage>
        <taxon>Bacteria</taxon>
        <taxon>Bacillati</taxon>
        <taxon>Actinomycetota</taxon>
        <taxon>Actinomycetes</taxon>
        <taxon>Kitasatosporales</taxon>
        <taxon>Streptomycetaceae</taxon>
        <taxon>Streptomyces</taxon>
    </lineage>
</organism>
<keyword evidence="7" id="KW-1185">Reference proteome</keyword>
<keyword evidence="3" id="KW-0234">DNA repair</keyword>
<feature type="compositionally biased region" description="Low complexity" evidence="4">
    <location>
        <begin position="325"/>
        <end position="342"/>
    </location>
</feature>
<dbReference type="SMART" id="SM00559">
    <property type="entry name" value="Ku78"/>
    <property type="match status" value="1"/>
</dbReference>
<dbReference type="CDD" id="cd00789">
    <property type="entry name" value="KU_like"/>
    <property type="match status" value="1"/>
</dbReference>
<comment type="function">
    <text evidence="3">With LigD forms a non-homologous end joining (NHEJ) DNA repair enzyme, which repairs dsDNA breaks with reduced fidelity. Binds linear dsDNA with 5'- and 3'- overhangs but not closed circular dsDNA nor ssDNA. Recruits and stimulates the ligase activity of LigD.</text>
</comment>
<comment type="similarity">
    <text evidence="3">Belongs to the prokaryotic Ku family.</text>
</comment>
<dbReference type="PANTHER" id="PTHR41251:SF1">
    <property type="entry name" value="NON-HOMOLOGOUS END JOINING PROTEIN KU"/>
    <property type="match status" value="1"/>
</dbReference>
<evidence type="ECO:0000256" key="4">
    <source>
        <dbReference type="SAM" id="MobiDB-lite"/>
    </source>
</evidence>
<accession>A0A940XH00</accession>
<dbReference type="InterPro" id="IPR009187">
    <property type="entry name" value="Prok_Ku"/>
</dbReference>
<dbReference type="NCBIfam" id="TIGR02772">
    <property type="entry name" value="Ku_bact"/>
    <property type="match status" value="1"/>
</dbReference>
<protein>
    <recommendedName>
        <fullName evidence="3">Non-homologous end joining protein Ku</fullName>
    </recommendedName>
</protein>
<comment type="caution">
    <text evidence="6">The sequence shown here is derived from an EMBL/GenBank/DDBJ whole genome shotgun (WGS) entry which is preliminary data.</text>
</comment>
<dbReference type="Proteomes" id="UP000677875">
    <property type="component" value="Unassembled WGS sequence"/>
</dbReference>
<dbReference type="InterPro" id="IPR006164">
    <property type="entry name" value="DNA_bd_Ku70/Ku80"/>
</dbReference>
<dbReference type="GO" id="GO:0006310">
    <property type="term" value="P:DNA recombination"/>
    <property type="evidence" value="ECO:0007669"/>
    <property type="project" value="UniProtKB-KW"/>
</dbReference>
<evidence type="ECO:0000313" key="7">
    <source>
        <dbReference type="Proteomes" id="UP000677875"/>
    </source>
</evidence>
<reference evidence="6" key="1">
    <citation type="submission" date="2021-04" db="EMBL/GenBank/DDBJ databases">
        <title>Genome seq and assembly of Streptomyces sp. RG38.</title>
        <authorList>
            <person name="Chhetri G."/>
        </authorList>
    </citation>
    <scope>NUCLEOTIDE SEQUENCE</scope>
    <source>
        <strain evidence="6">RG38</strain>
    </source>
</reference>
<dbReference type="HAMAP" id="MF_01875">
    <property type="entry name" value="Prokaryotic_Ku"/>
    <property type="match status" value="1"/>
</dbReference>
<keyword evidence="3" id="KW-0227">DNA damage</keyword>
<feature type="compositionally biased region" description="Low complexity" evidence="4">
    <location>
        <begin position="351"/>
        <end position="366"/>
    </location>
</feature>
<dbReference type="InterPro" id="IPR016194">
    <property type="entry name" value="SPOC-like_C_dom_sf"/>
</dbReference>
<evidence type="ECO:0000256" key="3">
    <source>
        <dbReference type="HAMAP-Rule" id="MF_01875"/>
    </source>
</evidence>
<evidence type="ECO:0000256" key="1">
    <source>
        <dbReference type="ARBA" id="ARBA00023125"/>
    </source>
</evidence>
<gene>
    <name evidence="3" type="primary">ku</name>
    <name evidence="6" type="ORF">J5Y05_17180</name>
</gene>
<dbReference type="EMBL" id="JAGPNL010000004">
    <property type="protein sequence ID" value="MBQ0828211.1"/>
    <property type="molecule type" value="Genomic_DNA"/>
</dbReference>
<feature type="region of interest" description="Disordered" evidence="4">
    <location>
        <begin position="252"/>
        <end position="378"/>
    </location>
</feature>
<dbReference type="Gene3D" id="2.40.290.10">
    <property type="match status" value="1"/>
</dbReference>